<organism evidence="2 3">
    <name type="scientific">Cellulophaga fucicola</name>
    <dbReference type="NCBI Taxonomy" id="76595"/>
    <lineage>
        <taxon>Bacteria</taxon>
        <taxon>Pseudomonadati</taxon>
        <taxon>Bacteroidota</taxon>
        <taxon>Flavobacteriia</taxon>
        <taxon>Flavobacteriales</taxon>
        <taxon>Flavobacteriaceae</taxon>
        <taxon>Cellulophaga</taxon>
    </lineage>
</organism>
<accession>A0A1K1R9B5</accession>
<proteinExistence type="predicted"/>
<protein>
    <submittedName>
        <fullName evidence="2">Uncharacterized protein</fullName>
    </submittedName>
</protein>
<dbReference type="AlphaFoldDB" id="A0A1K1R9B5"/>
<keyword evidence="3" id="KW-1185">Reference proteome</keyword>
<dbReference type="STRING" id="76595.SAMN05660313_03387"/>
<dbReference type="EMBL" id="FPIY01000008">
    <property type="protein sequence ID" value="SFW68222.1"/>
    <property type="molecule type" value="Genomic_DNA"/>
</dbReference>
<sequence length="342" mass="35439">MKIKQLLLIGFLALAQYSFGQVKIGNDINTIHPSSILELESTDKVLILTRVTTAQMATITPLTGAMVYNTDEGCVFQYNGILWQSLCDTSSFNETNTVIFDNNDGTFSYTNENNITVTITKAQLADNGDGTFSFTNGNGSPVDFVGTDNQTISTDGTSGNIALEDGGTLILNVDDADADITNELNTNFTLNGTAIEITDAGGTIAQDLNGTFATDAEVGVVASASAAAIQAVQDDVDLNEADADAAIAAANTAIALKEDAANKSTNVALGTSDDAFPTQNAVKTYVDAQVAGSTQVIVSTDADNDVTAGADGGAFYNDATLQTNITNNTTAITAETTRATAA</sequence>
<feature type="signal peptide" evidence="1">
    <location>
        <begin position="1"/>
        <end position="20"/>
    </location>
</feature>
<dbReference type="RefSeq" id="WP_072304997.1">
    <property type="nucleotide sequence ID" value="NZ_FPIY01000008.1"/>
</dbReference>
<dbReference type="OrthoDB" id="1145223at2"/>
<evidence type="ECO:0000313" key="2">
    <source>
        <dbReference type="EMBL" id="SFW68222.1"/>
    </source>
</evidence>
<feature type="non-terminal residue" evidence="2">
    <location>
        <position position="342"/>
    </location>
</feature>
<name>A0A1K1R9B5_9FLAO</name>
<evidence type="ECO:0000256" key="1">
    <source>
        <dbReference type="SAM" id="SignalP"/>
    </source>
</evidence>
<dbReference type="Proteomes" id="UP000183257">
    <property type="component" value="Unassembled WGS sequence"/>
</dbReference>
<keyword evidence="1" id="KW-0732">Signal</keyword>
<gene>
    <name evidence="2" type="ORF">SAMN05660313_03387</name>
</gene>
<feature type="chain" id="PRO_5012272875" evidence="1">
    <location>
        <begin position="21"/>
        <end position="342"/>
    </location>
</feature>
<reference evidence="3" key="1">
    <citation type="submission" date="2016-11" db="EMBL/GenBank/DDBJ databases">
        <authorList>
            <person name="Varghese N."/>
            <person name="Submissions S."/>
        </authorList>
    </citation>
    <scope>NUCLEOTIDE SEQUENCE [LARGE SCALE GENOMIC DNA]</scope>
    <source>
        <strain evidence="3">DSM 24786</strain>
    </source>
</reference>
<evidence type="ECO:0000313" key="3">
    <source>
        <dbReference type="Proteomes" id="UP000183257"/>
    </source>
</evidence>